<dbReference type="GO" id="GO:0002949">
    <property type="term" value="P:tRNA threonylcarbamoyladenosine modification"/>
    <property type="evidence" value="ECO:0007669"/>
    <property type="project" value="InterPro"/>
</dbReference>
<dbReference type="EMBL" id="LT629695">
    <property type="protein sequence ID" value="SDH33145.1"/>
    <property type="molecule type" value="Genomic_DNA"/>
</dbReference>
<organism evidence="2 3">
    <name type="scientific">Agrococcus jejuensis</name>
    <dbReference type="NCBI Taxonomy" id="399736"/>
    <lineage>
        <taxon>Bacteria</taxon>
        <taxon>Bacillati</taxon>
        <taxon>Actinomycetota</taxon>
        <taxon>Actinomycetes</taxon>
        <taxon>Micrococcales</taxon>
        <taxon>Microbacteriaceae</taxon>
        <taxon>Agrococcus</taxon>
    </lineage>
</organism>
<proteinExistence type="predicted"/>
<dbReference type="RefSeq" id="WP_092502927.1">
    <property type="nucleotide sequence ID" value="NZ_LT629695.1"/>
</dbReference>
<name>A0A1G8BIU3_9MICO</name>
<dbReference type="Gene3D" id="3.30.420.40">
    <property type="match status" value="1"/>
</dbReference>
<gene>
    <name evidence="2" type="ORF">SAMN04489720_0961</name>
</gene>
<dbReference type="SUPFAM" id="SSF53067">
    <property type="entry name" value="Actin-like ATPase domain"/>
    <property type="match status" value="1"/>
</dbReference>
<dbReference type="InterPro" id="IPR000905">
    <property type="entry name" value="Gcp-like_dom"/>
</dbReference>
<sequence>MILAIDTSLGTSIALVDGDRVVAARDEHDTRRHAEVLDVLLADVLGEHRTAVTQVVAGLGPGAFTGLRIGIVAARAAALGLGVPWVGVCSHDAVGVAEAGLVQVTTDVRRRERAWSLYDGGQRVQGPALAPAIDVPVVDGARRVDADWIGAAGLVAALHAGAEPSRDAIYLRDADAVPSAGPKRVTS</sequence>
<reference evidence="3" key="1">
    <citation type="submission" date="2016-10" db="EMBL/GenBank/DDBJ databases">
        <authorList>
            <person name="Varghese N."/>
            <person name="Submissions S."/>
        </authorList>
    </citation>
    <scope>NUCLEOTIDE SEQUENCE [LARGE SCALE GENOMIC DNA]</scope>
    <source>
        <strain evidence="3">DSM 22002</strain>
    </source>
</reference>
<protein>
    <submittedName>
        <fullName evidence="2">tRNA threonylcarbamoyl adenosine modification protein YeaZ</fullName>
    </submittedName>
</protein>
<evidence type="ECO:0000313" key="2">
    <source>
        <dbReference type="EMBL" id="SDH33145.1"/>
    </source>
</evidence>
<dbReference type="STRING" id="399736.SAMN04489720_0961"/>
<accession>A0A1G8BIU3</accession>
<dbReference type="InterPro" id="IPR022496">
    <property type="entry name" value="T6A_TsaB"/>
</dbReference>
<keyword evidence="3" id="KW-1185">Reference proteome</keyword>
<feature type="domain" description="Gcp-like" evidence="1">
    <location>
        <begin position="30"/>
        <end position="115"/>
    </location>
</feature>
<evidence type="ECO:0000313" key="3">
    <source>
        <dbReference type="Proteomes" id="UP000198822"/>
    </source>
</evidence>
<dbReference type="Pfam" id="PF00814">
    <property type="entry name" value="TsaD"/>
    <property type="match status" value="1"/>
</dbReference>
<dbReference type="InterPro" id="IPR043129">
    <property type="entry name" value="ATPase_NBD"/>
</dbReference>
<dbReference type="Proteomes" id="UP000198822">
    <property type="component" value="Chromosome I"/>
</dbReference>
<dbReference type="AlphaFoldDB" id="A0A1G8BIU3"/>
<evidence type="ECO:0000259" key="1">
    <source>
        <dbReference type="Pfam" id="PF00814"/>
    </source>
</evidence>
<dbReference type="OrthoDB" id="9809995at2"/>
<dbReference type="NCBIfam" id="TIGR03725">
    <property type="entry name" value="T6A_YeaZ"/>
    <property type="match status" value="1"/>
</dbReference>